<reference evidence="2" key="1">
    <citation type="journal article" date="2022" name="Mol. Ecol. Resour.">
        <title>The genomes of chicory, endive, great burdock and yacon provide insights into Asteraceae palaeo-polyploidization history and plant inulin production.</title>
        <authorList>
            <person name="Fan W."/>
            <person name="Wang S."/>
            <person name="Wang H."/>
            <person name="Wang A."/>
            <person name="Jiang F."/>
            <person name="Liu H."/>
            <person name="Zhao H."/>
            <person name="Xu D."/>
            <person name="Zhang Y."/>
        </authorList>
    </citation>
    <scope>NUCLEOTIDE SEQUENCE [LARGE SCALE GENOMIC DNA]</scope>
    <source>
        <strain evidence="2">cv. Punajuju</strain>
    </source>
</reference>
<proteinExistence type="predicted"/>
<keyword evidence="2" id="KW-1185">Reference proteome</keyword>
<accession>A0ACB9CUK7</accession>
<name>A0ACB9CUK7_CICIN</name>
<dbReference type="EMBL" id="CM042013">
    <property type="protein sequence ID" value="KAI3737772.1"/>
    <property type="molecule type" value="Genomic_DNA"/>
</dbReference>
<evidence type="ECO:0000313" key="2">
    <source>
        <dbReference type="Proteomes" id="UP001055811"/>
    </source>
</evidence>
<sequence length="84" mass="9769">MITTKTAKPKIRENQGEMISLSVEIEMAMKTKRVKWGLINSVPAQRRSSTQRVPLSTTVSPETRCRIRLSGWLELRFRSRLPLW</sequence>
<dbReference type="Proteomes" id="UP001055811">
    <property type="component" value="Linkage Group LG05"/>
</dbReference>
<protein>
    <submittedName>
        <fullName evidence="1">Uncharacterized protein</fullName>
    </submittedName>
</protein>
<comment type="caution">
    <text evidence="1">The sequence shown here is derived from an EMBL/GenBank/DDBJ whole genome shotgun (WGS) entry which is preliminary data.</text>
</comment>
<evidence type="ECO:0000313" key="1">
    <source>
        <dbReference type="EMBL" id="KAI3737772.1"/>
    </source>
</evidence>
<organism evidence="1 2">
    <name type="scientific">Cichorium intybus</name>
    <name type="common">Chicory</name>
    <dbReference type="NCBI Taxonomy" id="13427"/>
    <lineage>
        <taxon>Eukaryota</taxon>
        <taxon>Viridiplantae</taxon>
        <taxon>Streptophyta</taxon>
        <taxon>Embryophyta</taxon>
        <taxon>Tracheophyta</taxon>
        <taxon>Spermatophyta</taxon>
        <taxon>Magnoliopsida</taxon>
        <taxon>eudicotyledons</taxon>
        <taxon>Gunneridae</taxon>
        <taxon>Pentapetalae</taxon>
        <taxon>asterids</taxon>
        <taxon>campanulids</taxon>
        <taxon>Asterales</taxon>
        <taxon>Asteraceae</taxon>
        <taxon>Cichorioideae</taxon>
        <taxon>Cichorieae</taxon>
        <taxon>Cichoriinae</taxon>
        <taxon>Cichorium</taxon>
    </lineage>
</organism>
<gene>
    <name evidence="1" type="ORF">L2E82_27784</name>
</gene>
<reference evidence="1 2" key="2">
    <citation type="journal article" date="2022" name="Mol. Ecol. Resour.">
        <title>The genomes of chicory, endive, great burdock and yacon provide insights into Asteraceae paleo-polyploidization history and plant inulin production.</title>
        <authorList>
            <person name="Fan W."/>
            <person name="Wang S."/>
            <person name="Wang H."/>
            <person name="Wang A."/>
            <person name="Jiang F."/>
            <person name="Liu H."/>
            <person name="Zhao H."/>
            <person name="Xu D."/>
            <person name="Zhang Y."/>
        </authorList>
    </citation>
    <scope>NUCLEOTIDE SEQUENCE [LARGE SCALE GENOMIC DNA]</scope>
    <source>
        <strain evidence="2">cv. Punajuju</strain>
        <tissue evidence="1">Leaves</tissue>
    </source>
</reference>